<keyword evidence="3" id="KW-1185">Reference proteome</keyword>
<dbReference type="RefSeq" id="WP_322466376.1">
    <property type="nucleotide sequence ID" value="NZ_JAXOJX010000027.1"/>
</dbReference>
<dbReference type="Pfam" id="PF01451">
    <property type="entry name" value="LMWPc"/>
    <property type="match status" value="1"/>
</dbReference>
<organism evidence="2 3">
    <name type="scientific">Azohydromonas lata</name>
    <dbReference type="NCBI Taxonomy" id="45677"/>
    <lineage>
        <taxon>Bacteria</taxon>
        <taxon>Pseudomonadati</taxon>
        <taxon>Pseudomonadota</taxon>
        <taxon>Betaproteobacteria</taxon>
        <taxon>Burkholderiales</taxon>
        <taxon>Sphaerotilaceae</taxon>
        <taxon>Azohydromonas</taxon>
    </lineage>
</organism>
<name>A0ABU5IHZ4_9BURK</name>
<sequence length="219" mass="24752">MQQAPDNDHRGSTGLLRRLKNMVQRNYAGRRGLMRLLLTNFDYLLGTAVKFTRPDLSRVDRLVFVCMANLKRSAFAHVVSQRAGLNTASFGLNTVSGQPPLPLAIRVAEEMGYEFNEHRSTDLLNFRPKRGDLYLVMELRHAYELTRQGFPPHQIALLGYWSCPQRLHIHDPHRMGVEYLRSCYTLIQSAVTNLGHELHALGRAKGLQPPPPVGPSTEA</sequence>
<dbReference type="SUPFAM" id="SSF52788">
    <property type="entry name" value="Phosphotyrosine protein phosphatases I"/>
    <property type="match status" value="1"/>
</dbReference>
<accession>A0ABU5IHZ4</accession>
<dbReference type="InterPro" id="IPR036196">
    <property type="entry name" value="Ptyr_pPase_sf"/>
</dbReference>
<feature type="domain" description="Phosphotyrosine protein phosphatase I" evidence="1">
    <location>
        <begin position="60"/>
        <end position="197"/>
    </location>
</feature>
<dbReference type="Proteomes" id="UP001293718">
    <property type="component" value="Unassembled WGS sequence"/>
</dbReference>
<evidence type="ECO:0000313" key="3">
    <source>
        <dbReference type="Proteomes" id="UP001293718"/>
    </source>
</evidence>
<evidence type="ECO:0000313" key="2">
    <source>
        <dbReference type="EMBL" id="MDZ5458235.1"/>
    </source>
</evidence>
<dbReference type="InterPro" id="IPR023485">
    <property type="entry name" value="Ptyr_pPase"/>
</dbReference>
<dbReference type="SMART" id="SM00226">
    <property type="entry name" value="LMWPc"/>
    <property type="match status" value="1"/>
</dbReference>
<comment type="caution">
    <text evidence="2">The sequence shown here is derived from an EMBL/GenBank/DDBJ whole genome shotgun (WGS) entry which is preliminary data.</text>
</comment>
<protein>
    <recommendedName>
        <fullName evidence="1">Phosphotyrosine protein phosphatase I domain-containing protein</fullName>
    </recommendedName>
</protein>
<reference evidence="2 3" key="1">
    <citation type="submission" date="2023-11" db="EMBL/GenBank/DDBJ databases">
        <title>Draft genome of Azohydromonas lata strain H1 (DSM1123), a polyhydroxyalkanoate producer.</title>
        <authorList>
            <person name="Traversa D."/>
            <person name="D'Addabbo P."/>
            <person name="Pazzani C."/>
            <person name="Manzari C."/>
            <person name="Chiara M."/>
            <person name="Scrascia M."/>
        </authorList>
    </citation>
    <scope>NUCLEOTIDE SEQUENCE [LARGE SCALE GENOMIC DNA]</scope>
    <source>
        <strain evidence="2 3">H1</strain>
    </source>
</reference>
<evidence type="ECO:0000259" key="1">
    <source>
        <dbReference type="SMART" id="SM00226"/>
    </source>
</evidence>
<proteinExistence type="predicted"/>
<gene>
    <name evidence="2" type="ORF">SM757_16795</name>
</gene>
<dbReference type="EMBL" id="JAXOJX010000027">
    <property type="protein sequence ID" value="MDZ5458235.1"/>
    <property type="molecule type" value="Genomic_DNA"/>
</dbReference>
<dbReference type="Gene3D" id="3.40.50.2300">
    <property type="match status" value="1"/>
</dbReference>